<gene>
    <name evidence="2" type="ORF">OsJ_21280</name>
</gene>
<accession>B9FT59</accession>
<dbReference type="GO" id="GO:0004553">
    <property type="term" value="F:hydrolase activity, hydrolyzing O-glycosyl compounds"/>
    <property type="evidence" value="ECO:0007669"/>
    <property type="project" value="InterPro"/>
</dbReference>
<dbReference type="PANTHER" id="PTHR31490">
    <property type="entry name" value="GLYCOSYL HYDROLASE"/>
    <property type="match status" value="1"/>
</dbReference>
<dbReference type="PANTHER" id="PTHR31490:SF87">
    <property type="entry name" value="PUTATIVE, EXPRESSED-RELATED"/>
    <property type="match status" value="1"/>
</dbReference>
<protein>
    <submittedName>
        <fullName evidence="2">Uncharacterized protein</fullName>
    </submittedName>
</protein>
<sequence length="255" mass="28617">MRGMCRHPHTPHCCVAQGGGRPDAVLAGEAHRLNGESVGGGEDRFGAGELREKGRFGELSLQTALPLLRLAPRGLPPRRRRTHREQSALRHADALLRVIGKHRQVHRHRKPQNINVAVAVDSQWLNGGQVLALDERWYEIGGSFRVESKPASRVMLYVIQVRKRDVVVKVKAADAWSAAVGEGASRRRALRRREQPHQRPAHPVQGKFRHYDVNNEMLHGSFYQDKLGKDARAAMFNTASELDPDALLYAPRRSL</sequence>
<dbReference type="Gene3D" id="3.20.20.80">
    <property type="entry name" value="Glycosidases"/>
    <property type="match status" value="1"/>
</dbReference>
<evidence type="ECO:0000313" key="2">
    <source>
        <dbReference type="EMBL" id="EEE65670.1"/>
    </source>
</evidence>
<reference evidence="2" key="2">
    <citation type="submission" date="2008-12" db="EMBL/GenBank/DDBJ databases">
        <title>Improved gene annotation of the rice (Oryza sativa) genomes.</title>
        <authorList>
            <person name="Wang J."/>
            <person name="Li R."/>
            <person name="Fan W."/>
            <person name="Huang Q."/>
            <person name="Zhang J."/>
            <person name="Zhou Y."/>
            <person name="Hu Y."/>
            <person name="Zi S."/>
            <person name="Li J."/>
            <person name="Ni P."/>
            <person name="Zheng H."/>
            <person name="Zhang Y."/>
            <person name="Zhao M."/>
            <person name="Hao Q."/>
            <person name="McDermott J."/>
            <person name="Samudrala R."/>
            <person name="Kristiansen K."/>
            <person name="Wong G.K.-S."/>
        </authorList>
    </citation>
    <scope>NUCLEOTIDE SEQUENCE</scope>
</reference>
<reference evidence="2" key="1">
    <citation type="journal article" date="2005" name="PLoS Biol.">
        <title>The genomes of Oryza sativa: a history of duplications.</title>
        <authorList>
            <person name="Yu J."/>
            <person name="Wang J."/>
            <person name="Lin W."/>
            <person name="Li S."/>
            <person name="Li H."/>
            <person name="Zhou J."/>
            <person name="Ni P."/>
            <person name="Dong W."/>
            <person name="Hu S."/>
            <person name="Zeng C."/>
            <person name="Zhang J."/>
            <person name="Zhang Y."/>
            <person name="Li R."/>
            <person name="Xu Z."/>
            <person name="Li S."/>
            <person name="Li X."/>
            <person name="Zheng H."/>
            <person name="Cong L."/>
            <person name="Lin L."/>
            <person name="Yin J."/>
            <person name="Geng J."/>
            <person name="Li G."/>
            <person name="Shi J."/>
            <person name="Liu J."/>
            <person name="Lv H."/>
            <person name="Li J."/>
            <person name="Wang J."/>
            <person name="Deng Y."/>
            <person name="Ran L."/>
            <person name="Shi X."/>
            <person name="Wang X."/>
            <person name="Wu Q."/>
            <person name="Li C."/>
            <person name="Ren X."/>
            <person name="Wang J."/>
            <person name="Wang X."/>
            <person name="Li D."/>
            <person name="Liu D."/>
            <person name="Zhang X."/>
            <person name="Ji Z."/>
            <person name="Zhao W."/>
            <person name="Sun Y."/>
            <person name="Zhang Z."/>
            <person name="Bao J."/>
            <person name="Han Y."/>
            <person name="Dong L."/>
            <person name="Ji J."/>
            <person name="Chen P."/>
            <person name="Wu S."/>
            <person name="Liu J."/>
            <person name="Xiao Y."/>
            <person name="Bu D."/>
            <person name="Tan J."/>
            <person name="Yang L."/>
            <person name="Ye C."/>
            <person name="Zhang J."/>
            <person name="Xu J."/>
            <person name="Zhou Y."/>
            <person name="Yu Y."/>
            <person name="Zhang B."/>
            <person name="Zhuang S."/>
            <person name="Wei H."/>
            <person name="Liu B."/>
            <person name="Lei M."/>
            <person name="Yu H."/>
            <person name="Li Y."/>
            <person name="Xu H."/>
            <person name="Wei S."/>
            <person name="He X."/>
            <person name="Fang L."/>
            <person name="Zhang Z."/>
            <person name="Zhang Y."/>
            <person name="Huang X."/>
            <person name="Su Z."/>
            <person name="Tong W."/>
            <person name="Li J."/>
            <person name="Tong Z."/>
            <person name="Li S."/>
            <person name="Ye J."/>
            <person name="Wang L."/>
            <person name="Fang L."/>
            <person name="Lei T."/>
            <person name="Chen C."/>
            <person name="Chen H."/>
            <person name="Xu Z."/>
            <person name="Li H."/>
            <person name="Huang H."/>
            <person name="Zhang F."/>
            <person name="Xu H."/>
            <person name="Li N."/>
            <person name="Zhao C."/>
            <person name="Li S."/>
            <person name="Dong L."/>
            <person name="Huang Y."/>
            <person name="Li L."/>
            <person name="Xi Y."/>
            <person name="Qi Q."/>
            <person name="Li W."/>
            <person name="Zhang B."/>
            <person name="Hu W."/>
            <person name="Zhang Y."/>
            <person name="Tian X."/>
            <person name="Jiao Y."/>
            <person name="Liang X."/>
            <person name="Jin J."/>
            <person name="Gao L."/>
            <person name="Zheng W."/>
            <person name="Hao B."/>
            <person name="Liu S."/>
            <person name="Wang W."/>
            <person name="Yuan L."/>
            <person name="Cao M."/>
            <person name="McDermott J."/>
            <person name="Samudrala R."/>
            <person name="Wang J."/>
            <person name="Wong G.K."/>
            <person name="Yang H."/>
        </authorList>
    </citation>
    <scope>NUCLEOTIDE SEQUENCE [LARGE SCALE GENOMIC DNA]</scope>
</reference>
<organism evidence="2">
    <name type="scientific">Oryza sativa subsp. japonica</name>
    <name type="common">Rice</name>
    <dbReference type="NCBI Taxonomy" id="39947"/>
    <lineage>
        <taxon>Eukaryota</taxon>
        <taxon>Viridiplantae</taxon>
        <taxon>Streptophyta</taxon>
        <taxon>Embryophyta</taxon>
        <taxon>Tracheophyta</taxon>
        <taxon>Spermatophyta</taxon>
        <taxon>Magnoliopsida</taxon>
        <taxon>Liliopsida</taxon>
        <taxon>Poales</taxon>
        <taxon>Poaceae</taxon>
        <taxon>BOP clade</taxon>
        <taxon>Oryzoideae</taxon>
        <taxon>Oryzeae</taxon>
        <taxon>Oryzinae</taxon>
        <taxon>Oryza</taxon>
        <taxon>Oryza sativa</taxon>
    </lineage>
</organism>
<dbReference type="GO" id="GO:0005975">
    <property type="term" value="P:carbohydrate metabolic process"/>
    <property type="evidence" value="ECO:0007669"/>
    <property type="project" value="InterPro"/>
</dbReference>
<evidence type="ECO:0000256" key="1">
    <source>
        <dbReference type="SAM" id="MobiDB-lite"/>
    </source>
</evidence>
<dbReference type="Proteomes" id="UP000007752">
    <property type="component" value="Chromosome 6"/>
</dbReference>
<proteinExistence type="predicted"/>
<dbReference type="SUPFAM" id="SSF51445">
    <property type="entry name" value="(Trans)glycosidases"/>
    <property type="match status" value="1"/>
</dbReference>
<dbReference type="AlphaFoldDB" id="B9FT59"/>
<dbReference type="InterPro" id="IPR044846">
    <property type="entry name" value="GH10"/>
</dbReference>
<dbReference type="EMBL" id="CM000143">
    <property type="protein sequence ID" value="EEE65670.1"/>
    <property type="molecule type" value="Genomic_DNA"/>
</dbReference>
<feature type="region of interest" description="Disordered" evidence="1">
    <location>
        <begin position="185"/>
        <end position="205"/>
    </location>
</feature>
<dbReference type="InterPro" id="IPR017853">
    <property type="entry name" value="GH"/>
</dbReference>
<name>B9FT59_ORYSJ</name>